<evidence type="ECO:0000313" key="2">
    <source>
        <dbReference type="Proteomes" id="UP000824141"/>
    </source>
</evidence>
<name>A0A9D1FRM1_9FIRM</name>
<evidence type="ECO:0000313" key="1">
    <source>
        <dbReference type="EMBL" id="HIS78641.1"/>
    </source>
</evidence>
<dbReference type="EMBL" id="DVJM01000090">
    <property type="protein sequence ID" value="HIS78641.1"/>
    <property type="molecule type" value="Genomic_DNA"/>
</dbReference>
<accession>A0A9D1FRM1</accession>
<reference evidence="1" key="2">
    <citation type="journal article" date="2021" name="PeerJ">
        <title>Extensive microbial diversity within the chicken gut microbiome revealed by metagenomics and culture.</title>
        <authorList>
            <person name="Gilroy R."/>
            <person name="Ravi A."/>
            <person name="Getino M."/>
            <person name="Pursley I."/>
            <person name="Horton D.L."/>
            <person name="Alikhan N.F."/>
            <person name="Baker D."/>
            <person name="Gharbi K."/>
            <person name="Hall N."/>
            <person name="Watson M."/>
            <person name="Adriaenssens E.M."/>
            <person name="Foster-Nyarko E."/>
            <person name="Jarju S."/>
            <person name="Secka A."/>
            <person name="Antonio M."/>
            <person name="Oren A."/>
            <person name="Chaudhuri R.R."/>
            <person name="La Ragione R."/>
            <person name="Hildebrand F."/>
            <person name="Pallen M.J."/>
        </authorList>
    </citation>
    <scope>NUCLEOTIDE SEQUENCE</scope>
    <source>
        <strain evidence="1">6086</strain>
    </source>
</reference>
<sequence>MIIIACVDEKWGTRFNGRRQSRDRILCGDMLKLTEGSRLWMDEKSRELFEGPEAERILTDARFLEKAGAGEYCFVEGQDLEACRERLEGAVLYRWNRVYPSDQYWDQTLLEGMRLKEEWEFAGSSHEIITREVYVRFEN</sequence>
<proteinExistence type="predicted"/>
<organism evidence="1 2">
    <name type="scientific">Candidatus Caccousia stercoris</name>
    <dbReference type="NCBI Taxonomy" id="2840723"/>
    <lineage>
        <taxon>Bacteria</taxon>
        <taxon>Bacillati</taxon>
        <taxon>Bacillota</taxon>
        <taxon>Clostridia</taxon>
        <taxon>Eubacteriales</taxon>
        <taxon>Oscillospiraceae</taxon>
        <taxon>Oscillospiraceae incertae sedis</taxon>
        <taxon>Candidatus Caccousia</taxon>
    </lineage>
</organism>
<gene>
    <name evidence="1" type="ORF">IAD03_04640</name>
</gene>
<reference evidence="1" key="1">
    <citation type="submission" date="2020-10" db="EMBL/GenBank/DDBJ databases">
        <authorList>
            <person name="Gilroy R."/>
        </authorList>
    </citation>
    <scope>NUCLEOTIDE SEQUENCE</scope>
    <source>
        <strain evidence="1">6086</strain>
    </source>
</reference>
<dbReference type="AlphaFoldDB" id="A0A9D1FRM1"/>
<dbReference type="Proteomes" id="UP000824141">
    <property type="component" value="Unassembled WGS sequence"/>
</dbReference>
<protein>
    <submittedName>
        <fullName evidence="1">Ribonuclease Z</fullName>
    </submittedName>
</protein>
<comment type="caution">
    <text evidence="1">The sequence shown here is derived from an EMBL/GenBank/DDBJ whole genome shotgun (WGS) entry which is preliminary data.</text>
</comment>